<proteinExistence type="predicted"/>
<dbReference type="InterPro" id="IPR053842">
    <property type="entry name" value="NikA-like"/>
</dbReference>
<dbReference type="EMBL" id="FOGW01000012">
    <property type="protein sequence ID" value="SER85721.1"/>
    <property type="molecule type" value="Genomic_DNA"/>
</dbReference>
<dbReference type="RefSeq" id="WP_074730613.1">
    <property type="nucleotide sequence ID" value="NZ_FOGW01000012.1"/>
</dbReference>
<keyword evidence="2" id="KW-1185">Reference proteome</keyword>
<sequence>MSAKNLDSKGRYRSETIAYRCSPEERKELDKRWKLMGYLTKQDYVLDAVLHNKVTAKGNPQMLVNFRKELYIIISELERINEASEIDEELFTPVNTMLEILQAFKDNEDKSRKKSRRDKFLERRVYRDE</sequence>
<reference evidence="2" key="1">
    <citation type="submission" date="2016-10" db="EMBL/GenBank/DDBJ databases">
        <authorList>
            <person name="Varghese N."/>
            <person name="Submissions S."/>
        </authorList>
    </citation>
    <scope>NUCLEOTIDE SEQUENCE [LARGE SCALE GENOMIC DNA]</scope>
    <source>
        <strain evidence="2">S1b</strain>
    </source>
</reference>
<organism evidence="1 2">
    <name type="scientific">Lachnobacterium bovis</name>
    <dbReference type="NCBI Taxonomy" id="140626"/>
    <lineage>
        <taxon>Bacteria</taxon>
        <taxon>Bacillati</taxon>
        <taxon>Bacillota</taxon>
        <taxon>Clostridia</taxon>
        <taxon>Lachnospirales</taxon>
        <taxon>Lachnospiraceae</taxon>
        <taxon>Lachnobacterium</taxon>
    </lineage>
</organism>
<protein>
    <submittedName>
        <fullName evidence="1">Uncharacterized protein</fullName>
    </submittedName>
</protein>
<name>A0A1H9SLA4_9FIRM</name>
<dbReference type="Proteomes" id="UP000182471">
    <property type="component" value="Unassembled WGS sequence"/>
</dbReference>
<gene>
    <name evidence="1" type="ORF">SAMN02910429_01260</name>
</gene>
<evidence type="ECO:0000313" key="1">
    <source>
        <dbReference type="EMBL" id="SER85721.1"/>
    </source>
</evidence>
<dbReference type="Pfam" id="PF21983">
    <property type="entry name" value="NikA-like"/>
    <property type="match status" value="1"/>
</dbReference>
<evidence type="ECO:0000313" key="2">
    <source>
        <dbReference type="Proteomes" id="UP000182471"/>
    </source>
</evidence>
<dbReference type="AlphaFoldDB" id="A0A1H9SLA4"/>
<accession>A0A1H9SLA4</accession>